<dbReference type="PANTHER" id="PTHR46268:SF6">
    <property type="entry name" value="UNIVERSAL STRESS PROTEIN UP12"/>
    <property type="match status" value="1"/>
</dbReference>
<proteinExistence type="inferred from homology"/>
<accession>A0A4U2YKW8</accession>
<evidence type="ECO:0000313" key="4">
    <source>
        <dbReference type="Proteomes" id="UP000307808"/>
    </source>
</evidence>
<dbReference type="OrthoDB" id="3427787at2"/>
<dbReference type="Pfam" id="PF00582">
    <property type="entry name" value="Usp"/>
    <property type="match status" value="1"/>
</dbReference>
<feature type="domain" description="UspA" evidence="2">
    <location>
        <begin position="1"/>
        <end position="135"/>
    </location>
</feature>
<evidence type="ECO:0000313" key="3">
    <source>
        <dbReference type="EMBL" id="TKI60341.1"/>
    </source>
</evidence>
<dbReference type="PANTHER" id="PTHR46268">
    <property type="entry name" value="STRESS RESPONSE PROTEIN NHAX"/>
    <property type="match status" value="1"/>
</dbReference>
<dbReference type="Proteomes" id="UP000307808">
    <property type="component" value="Unassembled WGS sequence"/>
</dbReference>
<keyword evidence="4" id="KW-1185">Reference proteome</keyword>
<evidence type="ECO:0000259" key="2">
    <source>
        <dbReference type="Pfam" id="PF00582"/>
    </source>
</evidence>
<dbReference type="InterPro" id="IPR006015">
    <property type="entry name" value="Universal_stress_UspA"/>
</dbReference>
<dbReference type="CDD" id="cd00293">
    <property type="entry name" value="USP-like"/>
    <property type="match status" value="1"/>
</dbReference>
<dbReference type="RefSeq" id="WP_137067374.1">
    <property type="nucleotide sequence ID" value="NZ_CP040748.1"/>
</dbReference>
<dbReference type="EMBL" id="SZPY01000005">
    <property type="protein sequence ID" value="TKI60341.1"/>
    <property type="molecule type" value="Genomic_DNA"/>
</dbReference>
<dbReference type="SUPFAM" id="SSF52402">
    <property type="entry name" value="Adenine nucleotide alpha hydrolases-like"/>
    <property type="match status" value="1"/>
</dbReference>
<comment type="caution">
    <text evidence="3">The sequence shown here is derived from an EMBL/GenBank/DDBJ whole genome shotgun (WGS) entry which is preliminary data.</text>
</comment>
<dbReference type="InterPro" id="IPR014729">
    <property type="entry name" value="Rossmann-like_a/b/a_fold"/>
</dbReference>
<comment type="similarity">
    <text evidence="1">Belongs to the universal stress protein A family.</text>
</comment>
<name>A0A4U2YKW8_9ACTN</name>
<dbReference type="InterPro" id="IPR006016">
    <property type="entry name" value="UspA"/>
</dbReference>
<dbReference type="PRINTS" id="PR01438">
    <property type="entry name" value="UNVRSLSTRESS"/>
</dbReference>
<reference evidence="3 4" key="1">
    <citation type="submission" date="2019-04" db="EMBL/GenBank/DDBJ databases">
        <authorList>
            <person name="Dong K."/>
        </authorList>
    </citation>
    <scope>NUCLEOTIDE SEQUENCE [LARGE SCALE GENOMIC DNA]</scope>
    <source>
        <strain evidence="4">dk3543</strain>
    </source>
</reference>
<evidence type="ECO:0000256" key="1">
    <source>
        <dbReference type="ARBA" id="ARBA00008791"/>
    </source>
</evidence>
<gene>
    <name evidence="3" type="ORF">FC770_16180</name>
</gene>
<dbReference type="AlphaFoldDB" id="A0A4U2YKW8"/>
<dbReference type="Gene3D" id="3.40.50.620">
    <property type="entry name" value="HUPs"/>
    <property type="match status" value="1"/>
</dbReference>
<sequence>MTQSIITGVDGSVPAQEAAATAARIASALGATLHVVSVFDPSSRGASQPGFEPSLAADRIAADSAATLQREFPRLSVVGQGVAGHKPAETLVTLAETLDAALIVVGNKRVKGLGRLLGSLASEVAAKAPCDVYIAHTHD</sequence>
<protein>
    <submittedName>
        <fullName evidence="3">Universal stress protein</fullName>
    </submittedName>
</protein>
<organism evidence="3 4">
    <name type="scientific">Nocardioides jishulii</name>
    <dbReference type="NCBI Taxonomy" id="2575440"/>
    <lineage>
        <taxon>Bacteria</taxon>
        <taxon>Bacillati</taxon>
        <taxon>Actinomycetota</taxon>
        <taxon>Actinomycetes</taxon>
        <taxon>Propionibacteriales</taxon>
        <taxon>Nocardioidaceae</taxon>
        <taxon>Nocardioides</taxon>
    </lineage>
</organism>